<name>A0A8S5NJZ7_9CAUD</name>
<reference evidence="2" key="1">
    <citation type="journal article" date="2021" name="Proc. Natl. Acad. Sci. U.S.A.">
        <title>A Catalog of Tens of Thousands of Viruses from Human Metagenomes Reveals Hidden Associations with Chronic Diseases.</title>
        <authorList>
            <person name="Tisza M.J."/>
            <person name="Buck C.B."/>
        </authorList>
    </citation>
    <scope>NUCLEOTIDE SEQUENCE</scope>
    <source>
        <strain evidence="2">CtsMn4</strain>
    </source>
</reference>
<accession>A0A8S5NJZ7</accession>
<protein>
    <submittedName>
        <fullName evidence="2">AAA domain protein</fullName>
    </submittedName>
</protein>
<sequence>MAIEFKKAHRSKAKLRLAIAGPSGAGKTYSALLIASGIIPLEKVAVIDTESGSADLYADLGGYSTVTINPPYSPQKYIEAIHAAEAAGFELIIIDSLSHAWSGEGGLLDQQGKAADSKYRGNSWAAWREITPLHNQLVETMLHTPLHVIVTMRSKTEYIQTDVNGRKQIQKVGMAPIQRDGIEYEFTTVFDLSQNHTATVSKDRTKLFDGQYFTPTADCGKALLQWLNAGAPVTEPAPVIRQAATPAVNQMPVNSAAGKPQDKTHRQRLERIWAQIGWDKTQPLDTYMTARMQGQRGAAATVNDATDADWLAVDREITKYLIEQGQAKIAEPLTGEPLLNDTDVPF</sequence>
<organism evidence="2">
    <name type="scientific">Siphoviridae sp. ctsMn4</name>
    <dbReference type="NCBI Taxonomy" id="2826485"/>
    <lineage>
        <taxon>Viruses</taxon>
        <taxon>Duplodnaviria</taxon>
        <taxon>Heunggongvirae</taxon>
        <taxon>Uroviricota</taxon>
        <taxon>Caudoviricetes</taxon>
    </lineage>
</organism>
<dbReference type="SUPFAM" id="SSF52540">
    <property type="entry name" value="P-loop containing nucleoside triphosphate hydrolases"/>
    <property type="match status" value="1"/>
</dbReference>
<dbReference type="InterPro" id="IPR027417">
    <property type="entry name" value="P-loop_NTPase"/>
</dbReference>
<dbReference type="InterPro" id="IPR003593">
    <property type="entry name" value="AAA+_ATPase"/>
</dbReference>
<evidence type="ECO:0000259" key="1">
    <source>
        <dbReference type="SMART" id="SM00382"/>
    </source>
</evidence>
<dbReference type="EMBL" id="BK015180">
    <property type="protein sequence ID" value="DAD94684.1"/>
    <property type="molecule type" value="Genomic_DNA"/>
</dbReference>
<proteinExistence type="predicted"/>
<dbReference type="Gene3D" id="3.40.50.300">
    <property type="entry name" value="P-loop containing nucleotide triphosphate hydrolases"/>
    <property type="match status" value="1"/>
</dbReference>
<evidence type="ECO:0000313" key="2">
    <source>
        <dbReference type="EMBL" id="DAD94684.1"/>
    </source>
</evidence>
<dbReference type="Pfam" id="PF13479">
    <property type="entry name" value="AAA_24"/>
    <property type="match status" value="1"/>
</dbReference>
<feature type="domain" description="AAA+ ATPase" evidence="1">
    <location>
        <begin position="13"/>
        <end position="196"/>
    </location>
</feature>
<dbReference type="SMART" id="SM00382">
    <property type="entry name" value="AAA"/>
    <property type="match status" value="1"/>
</dbReference>